<evidence type="ECO:0000313" key="7">
    <source>
        <dbReference type="Proteomes" id="UP001263371"/>
    </source>
</evidence>
<keyword evidence="4" id="KW-0067">ATP-binding</keyword>
<evidence type="ECO:0000256" key="4">
    <source>
        <dbReference type="ARBA" id="ARBA00022840"/>
    </source>
</evidence>
<dbReference type="InterPro" id="IPR051620">
    <property type="entry name" value="ORF904-like_C"/>
</dbReference>
<name>A0ABU3T8H9_9MICO</name>
<dbReference type="Pfam" id="PF03288">
    <property type="entry name" value="Pox_D5"/>
    <property type="match status" value="1"/>
</dbReference>
<feature type="domain" description="SF3 helicase" evidence="5">
    <location>
        <begin position="146"/>
        <end position="301"/>
    </location>
</feature>
<evidence type="ECO:0000313" key="6">
    <source>
        <dbReference type="EMBL" id="MDU0367668.1"/>
    </source>
</evidence>
<keyword evidence="3" id="KW-0347">Helicase</keyword>
<dbReference type="PANTHER" id="PTHR35372:SF2">
    <property type="entry name" value="SF3 HELICASE DOMAIN-CONTAINING PROTEIN"/>
    <property type="match status" value="1"/>
</dbReference>
<gene>
    <name evidence="6" type="ORF">RWH45_10605</name>
</gene>
<keyword evidence="7" id="KW-1185">Reference proteome</keyword>
<dbReference type="InterPro" id="IPR027417">
    <property type="entry name" value="P-loop_NTPase"/>
</dbReference>
<dbReference type="SUPFAM" id="SSF52540">
    <property type="entry name" value="P-loop containing nucleoside triphosphate hydrolases"/>
    <property type="match status" value="1"/>
</dbReference>
<dbReference type="InterPro" id="IPR045455">
    <property type="entry name" value="NrS-1_pol-like_helicase"/>
</dbReference>
<keyword evidence="1" id="KW-0547">Nucleotide-binding</keyword>
<evidence type="ECO:0000256" key="2">
    <source>
        <dbReference type="ARBA" id="ARBA00022801"/>
    </source>
</evidence>
<proteinExistence type="predicted"/>
<dbReference type="Pfam" id="PF19263">
    <property type="entry name" value="DUF5906"/>
    <property type="match status" value="1"/>
</dbReference>
<accession>A0ABU3T8H9</accession>
<dbReference type="InterPro" id="IPR006500">
    <property type="entry name" value="Helicase_put_C_phage/plasmid"/>
</dbReference>
<keyword evidence="2" id="KW-0378">Hydrolase</keyword>
<dbReference type="Proteomes" id="UP001263371">
    <property type="component" value="Unassembled WGS sequence"/>
</dbReference>
<sequence length="428" mass="48304">MSTPDDFFDPKTGLLVNKLARKIAKGLAIGPDGDIWLYEGGVFRPAPGEVTRRMVTRLGDRYRNSQVKSVEDVLNAFGLPVLDDGPKPGEWHPWINLQNGMYNWQTKTLHPHDPSYRSTIQLPIEFDAAATCPAYTKWLNEVIEWDAVDLVLEAKGYMLMTGNPLQKAFLLHGPEGTGKSTDLRILEALLGRENITSQSLRALTENRFAPASLFGKQANILGDIDASYMKESSLFLSITGGDTFTAERKYRDGFEFRPFAKMIFSANKTWQSANDTGAYFRRWVILPFMRKLDRTQKFDESILHAELSGIFNLAMNALRELHGRGEFDVSGSAREAREEFETDSDPLRFWLANDPMLSVDRGNESLRANRTTVHARYMTWSEQNGYKYGKSAGDFYKSLKALGYEFRASNSQRYVLGIDVYAPGTVPA</sequence>
<dbReference type="PROSITE" id="PS51206">
    <property type="entry name" value="SF3_HELICASE_1"/>
    <property type="match status" value="1"/>
</dbReference>
<evidence type="ECO:0000256" key="1">
    <source>
        <dbReference type="ARBA" id="ARBA00022741"/>
    </source>
</evidence>
<dbReference type="PANTHER" id="PTHR35372">
    <property type="entry name" value="ATP BINDING PROTEIN-RELATED"/>
    <property type="match status" value="1"/>
</dbReference>
<dbReference type="InterPro" id="IPR004968">
    <property type="entry name" value="DNA_primase/NTPase_C"/>
</dbReference>
<dbReference type="NCBIfam" id="TIGR01613">
    <property type="entry name" value="primase_Cterm"/>
    <property type="match status" value="1"/>
</dbReference>
<dbReference type="RefSeq" id="WP_315994867.1">
    <property type="nucleotide sequence ID" value="NZ_JAWDIS010000002.1"/>
</dbReference>
<organism evidence="6 7">
    <name type="scientific">Microbacterium galbum</name>
    <dbReference type="NCBI Taxonomy" id="3075994"/>
    <lineage>
        <taxon>Bacteria</taxon>
        <taxon>Bacillati</taxon>
        <taxon>Actinomycetota</taxon>
        <taxon>Actinomycetes</taxon>
        <taxon>Micrococcales</taxon>
        <taxon>Microbacteriaceae</taxon>
        <taxon>Microbacterium</taxon>
    </lineage>
</organism>
<evidence type="ECO:0000256" key="3">
    <source>
        <dbReference type="ARBA" id="ARBA00022806"/>
    </source>
</evidence>
<reference evidence="6 7" key="1">
    <citation type="submission" date="2023-09" db="EMBL/GenBank/DDBJ databases">
        <title>Microbacterium fusihabitans sp. nov., Microbacterium phycihabitans sp. nov., and Microbacterium cervinum sp. nov., isolated from dried seaweeds of beach.</title>
        <authorList>
            <person name="Lee S.D."/>
        </authorList>
    </citation>
    <scope>NUCLEOTIDE SEQUENCE [LARGE SCALE GENOMIC DNA]</scope>
    <source>
        <strain evidence="6 7">KSW4-17</strain>
    </source>
</reference>
<dbReference type="Gene3D" id="3.40.50.300">
    <property type="entry name" value="P-loop containing nucleotide triphosphate hydrolases"/>
    <property type="match status" value="1"/>
</dbReference>
<dbReference type="Pfam" id="PF08706">
    <property type="entry name" value="D5_N"/>
    <property type="match status" value="1"/>
</dbReference>
<dbReference type="InterPro" id="IPR014818">
    <property type="entry name" value="Phage/plasmid_primase_P4_C"/>
</dbReference>
<evidence type="ECO:0000259" key="5">
    <source>
        <dbReference type="PROSITE" id="PS51206"/>
    </source>
</evidence>
<dbReference type="EMBL" id="JAWDIS010000002">
    <property type="protein sequence ID" value="MDU0367668.1"/>
    <property type="molecule type" value="Genomic_DNA"/>
</dbReference>
<dbReference type="SMART" id="SM00885">
    <property type="entry name" value="D5_N"/>
    <property type="match status" value="1"/>
</dbReference>
<comment type="caution">
    <text evidence="6">The sequence shown here is derived from an EMBL/GenBank/DDBJ whole genome shotgun (WGS) entry which is preliminary data.</text>
</comment>
<dbReference type="InterPro" id="IPR014015">
    <property type="entry name" value="Helicase_SF3_DNA-vir"/>
</dbReference>
<protein>
    <submittedName>
        <fullName evidence="6">Phage/plasmid primase, P4 family</fullName>
    </submittedName>
</protein>